<dbReference type="EMBL" id="HACG01024894">
    <property type="protein sequence ID" value="CEK71759.1"/>
    <property type="molecule type" value="Transcribed_RNA"/>
</dbReference>
<sequence>MSKVLPTAGINLSNEWVPLPVDTNITIFIYITLNRSCAEHAPIMVNTEVMAMVDRDTVVYTDGSLIRDKESAQAFQGG</sequence>
<evidence type="ECO:0000313" key="1">
    <source>
        <dbReference type="EMBL" id="CEK71759.1"/>
    </source>
</evidence>
<protein>
    <submittedName>
        <fullName evidence="1">Uncharacterized protein</fullName>
    </submittedName>
</protein>
<proteinExistence type="predicted"/>
<name>A0A0B6ZSX2_9EUPU</name>
<accession>A0A0B6ZSX2</accession>
<dbReference type="AlphaFoldDB" id="A0A0B6ZSX2"/>
<organism evidence="1">
    <name type="scientific">Arion vulgaris</name>
    <dbReference type="NCBI Taxonomy" id="1028688"/>
    <lineage>
        <taxon>Eukaryota</taxon>
        <taxon>Metazoa</taxon>
        <taxon>Spiralia</taxon>
        <taxon>Lophotrochozoa</taxon>
        <taxon>Mollusca</taxon>
        <taxon>Gastropoda</taxon>
        <taxon>Heterobranchia</taxon>
        <taxon>Euthyneura</taxon>
        <taxon>Panpulmonata</taxon>
        <taxon>Eupulmonata</taxon>
        <taxon>Stylommatophora</taxon>
        <taxon>Helicina</taxon>
        <taxon>Arionoidea</taxon>
        <taxon>Arionidae</taxon>
        <taxon>Arion</taxon>
    </lineage>
</organism>
<gene>
    <name evidence="1" type="primary">ORF79709</name>
</gene>
<reference evidence="1" key="1">
    <citation type="submission" date="2014-12" db="EMBL/GenBank/DDBJ databases">
        <title>Insight into the proteome of Arion vulgaris.</title>
        <authorList>
            <person name="Aradska J."/>
            <person name="Bulat T."/>
            <person name="Smidak R."/>
            <person name="Sarate P."/>
            <person name="Gangsoo J."/>
            <person name="Sialana F."/>
            <person name="Bilban M."/>
            <person name="Lubec G."/>
        </authorList>
    </citation>
    <scope>NUCLEOTIDE SEQUENCE</scope>
    <source>
        <tissue evidence="1">Skin</tissue>
    </source>
</reference>